<reference evidence="8" key="1">
    <citation type="submission" date="2016-11" db="EMBL/GenBank/DDBJ databases">
        <authorList>
            <person name="Varghese N."/>
            <person name="Submissions S."/>
        </authorList>
    </citation>
    <scope>NUCLEOTIDE SEQUENCE [LARGE SCALE GENOMIC DNA]</scope>
    <source>
        <strain evidence="8">DSM 15518</strain>
    </source>
</reference>
<evidence type="ECO:0000256" key="3">
    <source>
        <dbReference type="ARBA" id="ARBA00022692"/>
    </source>
</evidence>
<keyword evidence="2" id="KW-1003">Cell membrane</keyword>
<proteinExistence type="predicted"/>
<feature type="transmembrane region" description="Helical" evidence="6">
    <location>
        <begin position="12"/>
        <end position="32"/>
    </location>
</feature>
<keyword evidence="8" id="KW-1185">Reference proteome</keyword>
<dbReference type="GO" id="GO:0005886">
    <property type="term" value="C:plasma membrane"/>
    <property type="evidence" value="ECO:0007669"/>
    <property type="project" value="UniProtKB-SubCell"/>
</dbReference>
<protein>
    <submittedName>
        <fullName evidence="7">ATP synthase I chain</fullName>
    </submittedName>
</protein>
<evidence type="ECO:0000256" key="2">
    <source>
        <dbReference type="ARBA" id="ARBA00022475"/>
    </source>
</evidence>
<organism evidence="7 8">
    <name type="scientific">Tepidibacter formicigenes DSM 15518</name>
    <dbReference type="NCBI Taxonomy" id="1123349"/>
    <lineage>
        <taxon>Bacteria</taxon>
        <taxon>Bacillati</taxon>
        <taxon>Bacillota</taxon>
        <taxon>Clostridia</taxon>
        <taxon>Peptostreptococcales</taxon>
        <taxon>Peptostreptococcaceae</taxon>
        <taxon>Tepidibacter</taxon>
    </lineage>
</organism>
<keyword evidence="5 6" id="KW-0472">Membrane</keyword>
<dbReference type="Proteomes" id="UP000242497">
    <property type="component" value="Unassembled WGS sequence"/>
</dbReference>
<keyword evidence="4 6" id="KW-1133">Transmembrane helix</keyword>
<feature type="transmembrane region" description="Helical" evidence="6">
    <location>
        <begin position="38"/>
        <end position="56"/>
    </location>
</feature>
<name>A0A1M6MQY2_9FIRM</name>
<gene>
    <name evidence="7" type="ORF">SAMN02744037_01021</name>
</gene>
<dbReference type="Pfam" id="PF03899">
    <property type="entry name" value="ATP-synt_I"/>
    <property type="match status" value="1"/>
</dbReference>
<accession>A0A1M6MQY2</accession>
<feature type="transmembrane region" description="Helical" evidence="6">
    <location>
        <begin position="103"/>
        <end position="121"/>
    </location>
</feature>
<evidence type="ECO:0000256" key="1">
    <source>
        <dbReference type="ARBA" id="ARBA00004651"/>
    </source>
</evidence>
<evidence type="ECO:0000313" key="8">
    <source>
        <dbReference type="Proteomes" id="UP000242497"/>
    </source>
</evidence>
<dbReference type="STRING" id="1123349.SAMN02744037_01021"/>
<evidence type="ECO:0000313" key="7">
    <source>
        <dbReference type="EMBL" id="SHJ85799.1"/>
    </source>
</evidence>
<evidence type="ECO:0000256" key="5">
    <source>
        <dbReference type="ARBA" id="ARBA00023136"/>
    </source>
</evidence>
<dbReference type="OrthoDB" id="1711023at2"/>
<dbReference type="EMBL" id="FRAE01000017">
    <property type="protein sequence ID" value="SHJ85799.1"/>
    <property type="molecule type" value="Genomic_DNA"/>
</dbReference>
<keyword evidence="3 6" id="KW-0812">Transmembrane</keyword>
<evidence type="ECO:0000256" key="4">
    <source>
        <dbReference type="ARBA" id="ARBA00022989"/>
    </source>
</evidence>
<dbReference type="RefSeq" id="WP_072887911.1">
    <property type="nucleotide sequence ID" value="NZ_FRAE01000017.1"/>
</dbReference>
<evidence type="ECO:0000256" key="6">
    <source>
        <dbReference type="SAM" id="Phobius"/>
    </source>
</evidence>
<comment type="subcellular location">
    <subcellularLocation>
        <location evidence="1">Cell membrane</location>
        <topology evidence="1">Multi-pass membrane protein</topology>
    </subcellularLocation>
</comment>
<feature type="transmembrane region" description="Helical" evidence="6">
    <location>
        <begin position="77"/>
        <end position="97"/>
    </location>
</feature>
<sequence length="130" mass="14469">MNSNLYTVLNISKVVIILDILIIIFAFLTHIFSIELLYGLMFGSIFSILNLRLLSLTLEKAITMSPGSAQGYVFSRYIIRMIITALVIIISLKAPYINLLGTIIGLLMPKISIITTNLFGIDKIFKGKEA</sequence>
<dbReference type="InterPro" id="IPR005598">
    <property type="entry name" value="ATP_synth_I"/>
</dbReference>
<dbReference type="AlphaFoldDB" id="A0A1M6MQY2"/>